<proteinExistence type="predicted"/>
<dbReference type="EMBL" id="CP121472">
    <property type="protein sequence ID" value="WPL19181.1"/>
    <property type="molecule type" value="Genomic_DNA"/>
</dbReference>
<dbReference type="InterPro" id="IPR045615">
    <property type="entry name" value="DUF6447"/>
</dbReference>
<gene>
    <name evidence="1" type="ORF">Thiowin_04288</name>
</gene>
<name>A0ABZ0SGJ9_9GAMM</name>
<accession>A0ABZ0SGJ9</accession>
<dbReference type="Pfam" id="PF20045">
    <property type="entry name" value="DUF6447"/>
    <property type="match status" value="1"/>
</dbReference>
<organism evidence="1 2">
    <name type="scientific">Thiorhodovibrio winogradskyi</name>
    <dbReference type="NCBI Taxonomy" id="77007"/>
    <lineage>
        <taxon>Bacteria</taxon>
        <taxon>Pseudomonadati</taxon>
        <taxon>Pseudomonadota</taxon>
        <taxon>Gammaproteobacteria</taxon>
        <taxon>Chromatiales</taxon>
        <taxon>Chromatiaceae</taxon>
        <taxon>Thiorhodovibrio</taxon>
    </lineage>
</organism>
<reference evidence="1 2" key="1">
    <citation type="journal article" date="2023" name="Microorganisms">
        <title>Thiorhodovibrio frisius and Trv. litoralis spp. nov., Two Novel Members from a Clade of Fastidious Purple Sulfur Bacteria That Exhibit Unique Red-Shifted Light-Harvesting Capabilities.</title>
        <authorList>
            <person name="Methner A."/>
            <person name="Kuzyk S.B."/>
            <person name="Petersen J."/>
            <person name="Bauer S."/>
            <person name="Brinkmann H."/>
            <person name="Sichau K."/>
            <person name="Wanner G."/>
            <person name="Wolf J."/>
            <person name="Neumann-Schaal M."/>
            <person name="Henke P."/>
            <person name="Tank M."/>
            <person name="Sproer C."/>
            <person name="Bunk B."/>
            <person name="Overmann J."/>
        </authorList>
    </citation>
    <scope>NUCLEOTIDE SEQUENCE [LARGE SCALE GENOMIC DNA]</scope>
    <source>
        <strain evidence="1 2">DSM 6702</strain>
    </source>
</reference>
<protein>
    <submittedName>
        <fullName evidence="1">Uncharacterized protein</fullName>
    </submittedName>
</protein>
<sequence length="72" mass="8043">MTESTEAKLTIDGKEYRVADLPDAAKTQVQNLRVSELELQRLQAQIGMIQTARNVYLKALKAALPVEPPLKH</sequence>
<dbReference type="RefSeq" id="WP_328984929.1">
    <property type="nucleotide sequence ID" value="NZ_CP121472.1"/>
</dbReference>
<dbReference type="Proteomes" id="UP001432180">
    <property type="component" value="Chromosome"/>
</dbReference>
<evidence type="ECO:0000313" key="1">
    <source>
        <dbReference type="EMBL" id="WPL19181.1"/>
    </source>
</evidence>
<evidence type="ECO:0000313" key="2">
    <source>
        <dbReference type="Proteomes" id="UP001432180"/>
    </source>
</evidence>
<keyword evidence="2" id="KW-1185">Reference proteome</keyword>